<evidence type="ECO:0000313" key="1">
    <source>
        <dbReference type="EMBL" id="DAD76457.1"/>
    </source>
</evidence>
<sequence length="30" mass="3334">MIEAHMQPIQRAGQCPKTTAKVYCVGMGQR</sequence>
<name>A0A8S5M2B3_9CAUD</name>
<dbReference type="EMBL" id="BK014801">
    <property type="protein sequence ID" value="DAD76457.1"/>
    <property type="molecule type" value="Genomic_DNA"/>
</dbReference>
<proteinExistence type="predicted"/>
<accession>A0A8S5M2B3</accession>
<protein>
    <submittedName>
        <fullName evidence="1">Chemokine</fullName>
    </submittedName>
</protein>
<reference evidence="1" key="1">
    <citation type="journal article" date="2021" name="Proc. Natl. Acad. Sci. U.S.A.">
        <title>A Catalog of Tens of Thousands of Viruses from Human Metagenomes Reveals Hidden Associations with Chronic Diseases.</title>
        <authorList>
            <person name="Tisza M.J."/>
            <person name="Buck C.B."/>
        </authorList>
    </citation>
    <scope>NUCLEOTIDE SEQUENCE</scope>
    <source>
        <strain evidence="1">CtMVT27</strain>
    </source>
</reference>
<organism evidence="1">
    <name type="scientific">Caudovirales sp. ctMVT27</name>
    <dbReference type="NCBI Taxonomy" id="2826771"/>
    <lineage>
        <taxon>Viruses</taxon>
        <taxon>Duplodnaviria</taxon>
        <taxon>Heunggongvirae</taxon>
        <taxon>Uroviricota</taxon>
        <taxon>Caudoviricetes</taxon>
    </lineage>
</organism>